<evidence type="ECO:0000256" key="5">
    <source>
        <dbReference type="ARBA" id="ARBA00022692"/>
    </source>
</evidence>
<dbReference type="GO" id="GO:1902600">
    <property type="term" value="P:proton transmembrane transport"/>
    <property type="evidence" value="ECO:0007669"/>
    <property type="project" value="InterPro"/>
</dbReference>
<evidence type="ECO:0000313" key="11">
    <source>
        <dbReference type="EMBL" id="PHN07628.1"/>
    </source>
</evidence>
<evidence type="ECO:0000256" key="2">
    <source>
        <dbReference type="ARBA" id="ARBA00022448"/>
    </source>
</evidence>
<dbReference type="NCBIfam" id="NF003715">
    <property type="entry name" value="PRK05326.1-2"/>
    <property type="match status" value="1"/>
</dbReference>
<dbReference type="AlphaFoldDB" id="A0A2D0NGT6"/>
<proteinExistence type="predicted"/>
<dbReference type="Pfam" id="PF00999">
    <property type="entry name" value="Na_H_Exchanger"/>
    <property type="match status" value="1"/>
</dbReference>
<dbReference type="EMBL" id="PDUD01000009">
    <property type="protein sequence ID" value="PHN07628.1"/>
    <property type="molecule type" value="Genomic_DNA"/>
</dbReference>
<feature type="transmembrane region" description="Helical" evidence="9">
    <location>
        <begin position="246"/>
        <end position="261"/>
    </location>
</feature>
<keyword evidence="4" id="KW-1003">Cell membrane</keyword>
<keyword evidence="8 9" id="KW-0472">Membrane</keyword>
<reference evidence="11 12" key="1">
    <citation type="submission" date="2017-10" db="EMBL/GenBank/DDBJ databases">
        <title>The draft genome sequence of Lewinella nigricans NBRC 102662.</title>
        <authorList>
            <person name="Wang K."/>
        </authorList>
    </citation>
    <scope>NUCLEOTIDE SEQUENCE [LARGE SCALE GENOMIC DNA]</scope>
    <source>
        <strain evidence="11 12">NBRC 102662</strain>
    </source>
</reference>
<keyword evidence="5 9" id="KW-0812">Transmembrane</keyword>
<evidence type="ECO:0000256" key="7">
    <source>
        <dbReference type="ARBA" id="ARBA00023065"/>
    </source>
</evidence>
<evidence type="ECO:0000256" key="9">
    <source>
        <dbReference type="SAM" id="Phobius"/>
    </source>
</evidence>
<keyword evidence="2" id="KW-0813">Transport</keyword>
<dbReference type="Gene3D" id="1.20.1530.20">
    <property type="match status" value="1"/>
</dbReference>
<dbReference type="InterPro" id="IPR038770">
    <property type="entry name" value="Na+/solute_symporter_sf"/>
</dbReference>
<protein>
    <submittedName>
        <fullName evidence="11">Potassium/proton antiporter</fullName>
    </submittedName>
</protein>
<feature type="domain" description="Cation/H+ exchanger transmembrane" evidence="10">
    <location>
        <begin position="13"/>
        <end position="387"/>
    </location>
</feature>
<dbReference type="NCBIfam" id="NF003716">
    <property type="entry name" value="PRK05326.1-3"/>
    <property type="match status" value="1"/>
</dbReference>
<keyword evidence="3" id="KW-0050">Antiport</keyword>
<evidence type="ECO:0000256" key="1">
    <source>
        <dbReference type="ARBA" id="ARBA00004651"/>
    </source>
</evidence>
<feature type="transmembrane region" description="Helical" evidence="9">
    <location>
        <begin position="189"/>
        <end position="208"/>
    </location>
</feature>
<dbReference type="OrthoDB" id="9810759at2"/>
<evidence type="ECO:0000256" key="3">
    <source>
        <dbReference type="ARBA" id="ARBA00022449"/>
    </source>
</evidence>
<evidence type="ECO:0000256" key="4">
    <source>
        <dbReference type="ARBA" id="ARBA00022475"/>
    </source>
</evidence>
<evidence type="ECO:0000313" key="12">
    <source>
        <dbReference type="Proteomes" id="UP000223913"/>
    </source>
</evidence>
<keyword evidence="12" id="KW-1185">Reference proteome</keyword>
<evidence type="ECO:0000259" key="10">
    <source>
        <dbReference type="Pfam" id="PF00999"/>
    </source>
</evidence>
<comment type="caution">
    <text evidence="11">The sequence shown here is derived from an EMBL/GenBank/DDBJ whole genome shotgun (WGS) entry which is preliminary data.</text>
</comment>
<keyword evidence="7" id="KW-0406">Ion transport</keyword>
<name>A0A2D0NGT6_FLAN2</name>
<comment type="subcellular location">
    <subcellularLocation>
        <location evidence="1">Cell membrane</location>
        <topology evidence="1">Multi-pass membrane protein</topology>
    </subcellularLocation>
</comment>
<dbReference type="GO" id="GO:0005886">
    <property type="term" value="C:plasma membrane"/>
    <property type="evidence" value="ECO:0007669"/>
    <property type="project" value="UniProtKB-SubCell"/>
</dbReference>
<dbReference type="PANTHER" id="PTHR32507:SF7">
    <property type="entry name" value="K(+)_H(+) ANTIPORTER NHAP2"/>
    <property type="match status" value="1"/>
</dbReference>
<keyword evidence="6 9" id="KW-1133">Transmembrane helix</keyword>
<evidence type="ECO:0000256" key="8">
    <source>
        <dbReference type="ARBA" id="ARBA00023136"/>
    </source>
</evidence>
<sequence>MNINLIFLLAGLLLFVGVLVNKPSTRYGIPGLLLYLSIGLFVGNGGDYDFIFNYPAQASVYSTVAISLIIFIGGLETDFQRIKPILREGFALSTVGVLITSMLIALLGTYLLGLSWWEGLLLGSVLSATDAAAVFSILESKKLRLRERISETLEFESGTNDPVAYFLTISITSILLGEPVSGGWLGFEFLLGVLLALLVGYGIGRFTVWIINRLRLDIPGLYPLLILAVILFLIGLMPIIKGNLLLTMYVTGLTIGNRVFTNRQYTFDFYRSISWLMEISLFIILGLQVFPDQLVPHLGDALIITVFLILLARPVSVFLIYLFFRSSLEKRVFISWVGLRGATPIVFGLIPLAAGLESASFIFNSAFVIVILSVIIQGGSIGWLAKKLGIEEPPVTDEEVLSTP</sequence>
<feature type="transmembrane region" description="Helical" evidence="9">
    <location>
        <begin position="273"/>
        <end position="290"/>
    </location>
</feature>
<dbReference type="PANTHER" id="PTHR32507">
    <property type="entry name" value="NA(+)/H(+) ANTIPORTER 1"/>
    <property type="match status" value="1"/>
</dbReference>
<feature type="transmembrane region" description="Helical" evidence="9">
    <location>
        <begin position="58"/>
        <end position="77"/>
    </location>
</feature>
<dbReference type="RefSeq" id="WP_099149076.1">
    <property type="nucleotide sequence ID" value="NZ_PDUD01000009.1"/>
</dbReference>
<feature type="transmembrane region" description="Helical" evidence="9">
    <location>
        <begin position="302"/>
        <end position="324"/>
    </location>
</feature>
<dbReference type="Proteomes" id="UP000223913">
    <property type="component" value="Unassembled WGS sequence"/>
</dbReference>
<feature type="transmembrane region" description="Helical" evidence="9">
    <location>
        <begin position="220"/>
        <end position="240"/>
    </location>
</feature>
<organism evidence="11 12">
    <name type="scientific">Flavilitoribacter nigricans (strain ATCC 23147 / DSM 23189 / NBRC 102662 / NCIMB 1420 / SS-2)</name>
    <name type="common">Lewinella nigricans</name>
    <dbReference type="NCBI Taxonomy" id="1122177"/>
    <lineage>
        <taxon>Bacteria</taxon>
        <taxon>Pseudomonadati</taxon>
        <taxon>Bacteroidota</taxon>
        <taxon>Saprospiria</taxon>
        <taxon>Saprospirales</taxon>
        <taxon>Lewinellaceae</taxon>
        <taxon>Flavilitoribacter</taxon>
    </lineage>
</organism>
<accession>A0A2D0NGT6</accession>
<feature type="transmembrane region" description="Helical" evidence="9">
    <location>
        <begin position="336"/>
        <end position="356"/>
    </location>
</feature>
<feature type="transmembrane region" description="Helical" evidence="9">
    <location>
        <begin position="119"/>
        <end position="138"/>
    </location>
</feature>
<gene>
    <name evidence="11" type="ORF">CRP01_05880</name>
</gene>
<dbReference type="InterPro" id="IPR006153">
    <property type="entry name" value="Cation/H_exchanger_TM"/>
</dbReference>
<feature type="transmembrane region" description="Helical" evidence="9">
    <location>
        <begin position="362"/>
        <end position="385"/>
    </location>
</feature>
<feature type="transmembrane region" description="Helical" evidence="9">
    <location>
        <begin position="159"/>
        <end position="177"/>
    </location>
</feature>
<evidence type="ECO:0000256" key="6">
    <source>
        <dbReference type="ARBA" id="ARBA00022989"/>
    </source>
</evidence>
<dbReference type="GO" id="GO:0015297">
    <property type="term" value="F:antiporter activity"/>
    <property type="evidence" value="ECO:0007669"/>
    <property type="project" value="UniProtKB-KW"/>
</dbReference>
<feature type="transmembrane region" description="Helical" evidence="9">
    <location>
        <begin position="89"/>
        <end position="113"/>
    </location>
</feature>